<dbReference type="PRINTS" id="PR00171">
    <property type="entry name" value="SUGRTRNSPORT"/>
</dbReference>
<accession>A0A9P4Q174</accession>
<organism evidence="10 11">
    <name type="scientific">Polychaeton citri CBS 116435</name>
    <dbReference type="NCBI Taxonomy" id="1314669"/>
    <lineage>
        <taxon>Eukaryota</taxon>
        <taxon>Fungi</taxon>
        <taxon>Dikarya</taxon>
        <taxon>Ascomycota</taxon>
        <taxon>Pezizomycotina</taxon>
        <taxon>Dothideomycetes</taxon>
        <taxon>Dothideomycetidae</taxon>
        <taxon>Capnodiales</taxon>
        <taxon>Capnodiaceae</taxon>
        <taxon>Polychaeton</taxon>
    </lineage>
</organism>
<gene>
    <name evidence="10" type="ORF">K431DRAFT_289600</name>
</gene>
<evidence type="ECO:0000256" key="8">
    <source>
        <dbReference type="SAM" id="Phobius"/>
    </source>
</evidence>
<dbReference type="InterPro" id="IPR005829">
    <property type="entry name" value="Sugar_transporter_CS"/>
</dbReference>
<evidence type="ECO:0000259" key="9">
    <source>
        <dbReference type="PROSITE" id="PS50850"/>
    </source>
</evidence>
<evidence type="ECO:0000256" key="6">
    <source>
        <dbReference type="ARBA" id="ARBA00023136"/>
    </source>
</evidence>
<dbReference type="InterPro" id="IPR036259">
    <property type="entry name" value="MFS_trans_sf"/>
</dbReference>
<dbReference type="InterPro" id="IPR020846">
    <property type="entry name" value="MFS_dom"/>
</dbReference>
<keyword evidence="3 7" id="KW-0813">Transport</keyword>
<evidence type="ECO:0000256" key="1">
    <source>
        <dbReference type="ARBA" id="ARBA00004141"/>
    </source>
</evidence>
<feature type="transmembrane region" description="Helical" evidence="8">
    <location>
        <begin position="383"/>
        <end position="406"/>
    </location>
</feature>
<dbReference type="AlphaFoldDB" id="A0A9P4Q174"/>
<dbReference type="Pfam" id="PF00083">
    <property type="entry name" value="Sugar_tr"/>
    <property type="match status" value="1"/>
</dbReference>
<reference evidence="10" key="1">
    <citation type="journal article" date="2020" name="Stud. Mycol.">
        <title>101 Dothideomycetes genomes: a test case for predicting lifestyles and emergence of pathogens.</title>
        <authorList>
            <person name="Haridas S."/>
            <person name="Albert R."/>
            <person name="Binder M."/>
            <person name="Bloem J."/>
            <person name="Labutti K."/>
            <person name="Salamov A."/>
            <person name="Andreopoulos B."/>
            <person name="Baker S."/>
            <person name="Barry K."/>
            <person name="Bills G."/>
            <person name="Bluhm B."/>
            <person name="Cannon C."/>
            <person name="Castanera R."/>
            <person name="Culley D."/>
            <person name="Daum C."/>
            <person name="Ezra D."/>
            <person name="Gonzalez J."/>
            <person name="Henrissat B."/>
            <person name="Kuo A."/>
            <person name="Liang C."/>
            <person name="Lipzen A."/>
            <person name="Lutzoni F."/>
            <person name="Magnuson J."/>
            <person name="Mondo S."/>
            <person name="Nolan M."/>
            <person name="Ohm R."/>
            <person name="Pangilinan J."/>
            <person name="Park H.-J."/>
            <person name="Ramirez L."/>
            <person name="Alfaro M."/>
            <person name="Sun H."/>
            <person name="Tritt A."/>
            <person name="Yoshinaga Y."/>
            <person name="Zwiers L.-H."/>
            <person name="Turgeon B."/>
            <person name="Goodwin S."/>
            <person name="Spatafora J."/>
            <person name="Crous P."/>
            <person name="Grigoriev I."/>
        </authorList>
    </citation>
    <scope>NUCLEOTIDE SEQUENCE</scope>
    <source>
        <strain evidence="10">CBS 116435</strain>
    </source>
</reference>
<dbReference type="PANTHER" id="PTHR48022">
    <property type="entry name" value="PLASTIDIC GLUCOSE TRANSPORTER 4"/>
    <property type="match status" value="1"/>
</dbReference>
<comment type="similarity">
    <text evidence="2 7">Belongs to the major facilitator superfamily. Sugar transporter (TC 2.A.1.1) family.</text>
</comment>
<name>A0A9P4Q174_9PEZI</name>
<feature type="transmembrane region" description="Helical" evidence="8">
    <location>
        <begin position="283"/>
        <end position="305"/>
    </location>
</feature>
<evidence type="ECO:0000256" key="4">
    <source>
        <dbReference type="ARBA" id="ARBA00022692"/>
    </source>
</evidence>
<dbReference type="OrthoDB" id="5399138at2759"/>
<comment type="caution">
    <text evidence="10">The sequence shown here is derived from an EMBL/GenBank/DDBJ whole genome shotgun (WGS) entry which is preliminary data.</text>
</comment>
<evidence type="ECO:0000313" key="11">
    <source>
        <dbReference type="Proteomes" id="UP000799441"/>
    </source>
</evidence>
<evidence type="ECO:0000256" key="5">
    <source>
        <dbReference type="ARBA" id="ARBA00022989"/>
    </source>
</evidence>
<evidence type="ECO:0000256" key="3">
    <source>
        <dbReference type="ARBA" id="ARBA00022448"/>
    </source>
</evidence>
<feature type="transmembrane region" description="Helical" evidence="8">
    <location>
        <begin position="352"/>
        <end position="371"/>
    </location>
</feature>
<evidence type="ECO:0000313" key="10">
    <source>
        <dbReference type="EMBL" id="KAF2716209.1"/>
    </source>
</evidence>
<dbReference type="SUPFAM" id="SSF103473">
    <property type="entry name" value="MFS general substrate transporter"/>
    <property type="match status" value="1"/>
</dbReference>
<dbReference type="GO" id="GO:0016020">
    <property type="term" value="C:membrane"/>
    <property type="evidence" value="ECO:0007669"/>
    <property type="project" value="UniProtKB-SubCell"/>
</dbReference>
<proteinExistence type="inferred from homology"/>
<dbReference type="GO" id="GO:0005351">
    <property type="term" value="F:carbohydrate:proton symporter activity"/>
    <property type="evidence" value="ECO:0007669"/>
    <property type="project" value="TreeGrafter"/>
</dbReference>
<dbReference type="FunFam" id="1.20.1250.20:FF:000134">
    <property type="entry name" value="MFS sugar transporter protein"/>
    <property type="match status" value="1"/>
</dbReference>
<sequence>MGNKMMVAMLTEWMHLKRYVFYSLVISFGGLLFGLDTGCIGPITTMPQFNTSFGNLSSTVHGLVVSSILIPAAIASFFAGPLADHVGRPLGISIGALLFTLGTALEAGSNGLAMLFIGRIITGAGEGLFLSTILVYICEIAPARERGMLASIQQFLTTFGICMGYFVCYGTVTIPTTSLSWRLPFAIQSFLSLVYAGCALCLLPQSPRWLSSKGRIVEADLAWSKLGISGVEREKAEEEQTSKSMQVEVGPEIARIPSNSINTGAITGHTLFRVFAKDVRMRTLLGVFMSGFQQLSGIDGVLYYAPLLFHQAGLNSSTASFLASGISALLMMLITIPAFLFADKWGRRTSTILGGLLLSGCMIVIGSLYASSSVHSTHGAGRWAVIVLIYIFALVYCSTWGVTVRVHSAEIQPLKTRAAASSLAQSSNWAMNWIVAFTTPIFLARSTYGVYFFFGGCTLVATWVCAVAMPETKGRSLEDIDSAFDQRRSLPVSSIRDVTVKLMRSLSRRFLSNGLSSNQSSIELRSL</sequence>
<feature type="transmembrane region" description="Helical" evidence="8">
    <location>
        <begin position="63"/>
        <end position="83"/>
    </location>
</feature>
<dbReference type="PROSITE" id="PS00216">
    <property type="entry name" value="SUGAR_TRANSPORT_1"/>
    <property type="match status" value="1"/>
</dbReference>
<feature type="transmembrane region" description="Helical" evidence="8">
    <location>
        <begin position="317"/>
        <end position="340"/>
    </location>
</feature>
<dbReference type="PANTHER" id="PTHR48022:SF2">
    <property type="entry name" value="PLASTIDIC GLUCOSE TRANSPORTER 4"/>
    <property type="match status" value="1"/>
</dbReference>
<dbReference type="EMBL" id="MU003886">
    <property type="protein sequence ID" value="KAF2716209.1"/>
    <property type="molecule type" value="Genomic_DNA"/>
</dbReference>
<keyword evidence="11" id="KW-1185">Reference proteome</keyword>
<feature type="domain" description="Major facilitator superfamily (MFS) profile" evidence="9">
    <location>
        <begin position="22"/>
        <end position="473"/>
    </location>
</feature>
<feature type="transmembrane region" description="Helical" evidence="8">
    <location>
        <begin position="113"/>
        <end position="137"/>
    </location>
</feature>
<dbReference type="InterPro" id="IPR003663">
    <property type="entry name" value="Sugar/inositol_transpt"/>
</dbReference>
<dbReference type="Proteomes" id="UP000799441">
    <property type="component" value="Unassembled WGS sequence"/>
</dbReference>
<dbReference type="PROSITE" id="PS50850">
    <property type="entry name" value="MFS"/>
    <property type="match status" value="1"/>
</dbReference>
<keyword evidence="5 8" id="KW-1133">Transmembrane helix</keyword>
<comment type="subcellular location">
    <subcellularLocation>
        <location evidence="1">Membrane</location>
        <topology evidence="1">Multi-pass membrane protein</topology>
    </subcellularLocation>
</comment>
<dbReference type="PROSITE" id="PS00217">
    <property type="entry name" value="SUGAR_TRANSPORT_2"/>
    <property type="match status" value="1"/>
</dbReference>
<evidence type="ECO:0000256" key="7">
    <source>
        <dbReference type="RuleBase" id="RU003346"/>
    </source>
</evidence>
<keyword evidence="6 8" id="KW-0472">Membrane</keyword>
<feature type="transmembrane region" description="Helical" evidence="8">
    <location>
        <begin position="149"/>
        <end position="172"/>
    </location>
</feature>
<protein>
    <submittedName>
        <fullName evidence="10">General substrate transporter</fullName>
    </submittedName>
</protein>
<feature type="transmembrane region" description="Helical" evidence="8">
    <location>
        <begin position="184"/>
        <end position="203"/>
    </location>
</feature>
<dbReference type="InterPro" id="IPR050360">
    <property type="entry name" value="MFS_Sugar_Transporters"/>
</dbReference>
<dbReference type="InterPro" id="IPR005828">
    <property type="entry name" value="MFS_sugar_transport-like"/>
</dbReference>
<evidence type="ECO:0000256" key="2">
    <source>
        <dbReference type="ARBA" id="ARBA00010992"/>
    </source>
</evidence>
<keyword evidence="4 8" id="KW-0812">Transmembrane</keyword>
<dbReference type="Gene3D" id="1.20.1250.20">
    <property type="entry name" value="MFS general substrate transporter like domains"/>
    <property type="match status" value="1"/>
</dbReference>
<feature type="transmembrane region" description="Helical" evidence="8">
    <location>
        <begin position="20"/>
        <end position="43"/>
    </location>
</feature>
<feature type="transmembrane region" description="Helical" evidence="8">
    <location>
        <begin position="90"/>
        <end position="107"/>
    </location>
</feature>
<dbReference type="NCBIfam" id="TIGR00879">
    <property type="entry name" value="SP"/>
    <property type="match status" value="1"/>
</dbReference>
<feature type="transmembrane region" description="Helical" evidence="8">
    <location>
        <begin position="450"/>
        <end position="469"/>
    </location>
</feature>